<keyword evidence="3" id="KW-0520">NAD</keyword>
<evidence type="ECO:0000256" key="3">
    <source>
        <dbReference type="ARBA" id="ARBA00023027"/>
    </source>
</evidence>
<evidence type="ECO:0000313" key="8">
    <source>
        <dbReference type="Proteomes" id="UP000442533"/>
    </source>
</evidence>
<dbReference type="InterPro" id="IPR016161">
    <property type="entry name" value="Ald_DH/histidinol_DH"/>
</dbReference>
<dbReference type="PROSITE" id="PS00687">
    <property type="entry name" value="ALDEHYDE_DEHYDR_GLU"/>
    <property type="match status" value="1"/>
</dbReference>
<dbReference type="PANTHER" id="PTHR42986">
    <property type="entry name" value="BENZALDEHYDE DEHYDROGENASE YFMT"/>
    <property type="match status" value="1"/>
</dbReference>
<comment type="similarity">
    <text evidence="1 5">Belongs to the aldehyde dehydrogenase family.</text>
</comment>
<dbReference type="InterPro" id="IPR029510">
    <property type="entry name" value="Ald_DH_CS_GLU"/>
</dbReference>
<evidence type="ECO:0000256" key="5">
    <source>
        <dbReference type="RuleBase" id="RU003345"/>
    </source>
</evidence>
<keyword evidence="8" id="KW-1185">Reference proteome</keyword>
<feature type="domain" description="Aldehyde dehydrogenase" evidence="6">
    <location>
        <begin position="27"/>
        <end position="487"/>
    </location>
</feature>
<dbReference type="InterPro" id="IPR016162">
    <property type="entry name" value="Ald_DH_N"/>
</dbReference>
<keyword evidence="2 5" id="KW-0560">Oxidoreductase</keyword>
<dbReference type="OrthoDB" id="9812625at2"/>
<evidence type="ECO:0000256" key="2">
    <source>
        <dbReference type="ARBA" id="ARBA00023002"/>
    </source>
</evidence>
<dbReference type="FunFam" id="3.40.605.10:FF:000007">
    <property type="entry name" value="NAD/NADP-dependent betaine aldehyde dehydrogenase"/>
    <property type="match status" value="1"/>
</dbReference>
<dbReference type="GO" id="GO:0016620">
    <property type="term" value="F:oxidoreductase activity, acting on the aldehyde or oxo group of donors, NAD or NADP as acceptor"/>
    <property type="evidence" value="ECO:0007669"/>
    <property type="project" value="InterPro"/>
</dbReference>
<dbReference type="FunFam" id="3.40.309.10:FF:000009">
    <property type="entry name" value="Aldehyde dehydrogenase A"/>
    <property type="match status" value="1"/>
</dbReference>
<sequence length="498" mass="52282">MTVSDATRGAAPAPYAGLDKQFIAGSWRDGASARDLDDRDPYTGETLLNIRLASREDVDAAYRAAAEAQIAWAATAPAERARIIQRAVAVMEARADEIRGWITRESGSTQVKAAFELGAAQAITAEAATFPTRAHGQILATSTPGEESRVYRAPLGVISVISPWNFPLNLSMRSVAPALALGNAVVLKPASDTPVTGGTLLGKILEEAGLPPGLLNVIVGSGSEIGDYFVEHPTPSLVSFTGSTDVGRRVGAIAAGGRWIKRVALELGGNAPIVVLADADPEAAARAAVFGRFLHQGQICMSTNRAIVDAGIYDAFVEAVARRVSGLTSGNPADPATNVGPIINAQQLAGIQHKIEAAKAAGARLVAGGEAQGNVLPPHVFADVDPEWEIAADETFGPVLPIIKARDEAHALELANATEYGLSCAVISGNPERGVRFARGIRAGMAHVNSISVDDHAHAPFGGEKNSGLGRFNGEWVMEEFTRTQWITTRDEVPVFPF</sequence>
<organism evidence="7 8">
    <name type="scientific">Paracoccus limosus</name>
    <dbReference type="NCBI Taxonomy" id="913252"/>
    <lineage>
        <taxon>Bacteria</taxon>
        <taxon>Pseudomonadati</taxon>
        <taxon>Pseudomonadota</taxon>
        <taxon>Alphaproteobacteria</taxon>
        <taxon>Rhodobacterales</taxon>
        <taxon>Paracoccaceae</taxon>
        <taxon>Paracoccus</taxon>
    </lineage>
</organism>
<dbReference type="Pfam" id="PF00171">
    <property type="entry name" value="Aldedh"/>
    <property type="match status" value="1"/>
</dbReference>
<dbReference type="Proteomes" id="UP000442533">
    <property type="component" value="Unassembled WGS sequence"/>
</dbReference>
<evidence type="ECO:0000256" key="1">
    <source>
        <dbReference type="ARBA" id="ARBA00009986"/>
    </source>
</evidence>
<name>A0A844HA02_9RHOB</name>
<evidence type="ECO:0000313" key="7">
    <source>
        <dbReference type="EMBL" id="MTH35497.1"/>
    </source>
</evidence>
<dbReference type="InterPro" id="IPR015590">
    <property type="entry name" value="Aldehyde_DH_dom"/>
</dbReference>
<proteinExistence type="inferred from homology"/>
<dbReference type="PANTHER" id="PTHR42986:SF1">
    <property type="entry name" value="BENZALDEHYDE DEHYDROGENASE YFMT"/>
    <property type="match status" value="1"/>
</dbReference>
<accession>A0A844HA02</accession>
<dbReference type="Gene3D" id="3.40.309.10">
    <property type="entry name" value="Aldehyde Dehydrogenase, Chain A, domain 2"/>
    <property type="match status" value="1"/>
</dbReference>
<comment type="caution">
    <text evidence="7">The sequence shown here is derived from an EMBL/GenBank/DDBJ whole genome shotgun (WGS) entry which is preliminary data.</text>
</comment>
<gene>
    <name evidence="7" type="ORF">GL279_12890</name>
</gene>
<dbReference type="InterPro" id="IPR016163">
    <property type="entry name" value="Ald_DH_C"/>
</dbReference>
<reference evidence="7 8" key="1">
    <citation type="submission" date="2019-11" db="EMBL/GenBank/DDBJ databases">
        <authorList>
            <person name="Dong K."/>
        </authorList>
    </citation>
    <scope>NUCLEOTIDE SEQUENCE [LARGE SCALE GENOMIC DNA]</scope>
    <source>
        <strain evidence="7 8">JCM 17370</strain>
    </source>
</reference>
<dbReference type="Gene3D" id="3.40.605.10">
    <property type="entry name" value="Aldehyde Dehydrogenase, Chain A, domain 1"/>
    <property type="match status" value="1"/>
</dbReference>
<dbReference type="RefSeq" id="WP_155065048.1">
    <property type="nucleotide sequence ID" value="NZ_WMIF01000018.1"/>
</dbReference>
<dbReference type="EMBL" id="WMIF01000018">
    <property type="protein sequence ID" value="MTH35497.1"/>
    <property type="molecule type" value="Genomic_DNA"/>
</dbReference>
<protein>
    <submittedName>
        <fullName evidence="7">Aldehyde dehydrogenase family protein</fullName>
    </submittedName>
</protein>
<dbReference type="AlphaFoldDB" id="A0A844HA02"/>
<evidence type="ECO:0000256" key="4">
    <source>
        <dbReference type="PROSITE-ProRule" id="PRU10007"/>
    </source>
</evidence>
<evidence type="ECO:0000259" key="6">
    <source>
        <dbReference type="Pfam" id="PF00171"/>
    </source>
</evidence>
<dbReference type="SUPFAM" id="SSF53720">
    <property type="entry name" value="ALDH-like"/>
    <property type="match status" value="1"/>
</dbReference>
<feature type="active site" evidence="4">
    <location>
        <position position="266"/>
    </location>
</feature>